<reference evidence="11 12" key="1">
    <citation type="submission" date="2020-08" db="EMBL/GenBank/DDBJ databases">
        <title>Genomic Encyclopedia of Type Strains, Phase III (KMG-III): the genomes of soil and plant-associated and newly described type strains.</title>
        <authorList>
            <person name="Whitman W."/>
        </authorList>
    </citation>
    <scope>NUCLEOTIDE SEQUENCE [LARGE SCALE GENOMIC DNA]</scope>
    <source>
        <strain evidence="11 12">CECT 8799</strain>
    </source>
</reference>
<comment type="subcellular location">
    <subcellularLocation>
        <location evidence="1">Cell membrane</location>
        <topology evidence="1">Multi-pass membrane protein</topology>
    </subcellularLocation>
    <subcellularLocation>
        <location evidence="6">Membrane</location>
        <topology evidence="6">Multi-pass membrane protein</topology>
    </subcellularLocation>
</comment>
<keyword evidence="12" id="KW-1185">Reference proteome</keyword>
<dbReference type="PIRSF" id="PIRSF037714">
    <property type="entry name" value="TolR"/>
    <property type="match status" value="1"/>
</dbReference>
<keyword evidence="9" id="KW-0732">Signal</keyword>
<keyword evidence="6" id="KW-0653">Protein transport</keyword>
<dbReference type="Pfam" id="PF01618">
    <property type="entry name" value="MotA_ExbB"/>
    <property type="match status" value="1"/>
</dbReference>
<evidence type="ECO:0000256" key="5">
    <source>
        <dbReference type="ARBA" id="ARBA00023136"/>
    </source>
</evidence>
<dbReference type="InterPro" id="IPR017270">
    <property type="entry name" value="MotA/TolQ/ExbB-rel"/>
</dbReference>
<evidence type="ECO:0000256" key="7">
    <source>
        <dbReference type="SAM" id="Coils"/>
    </source>
</evidence>
<evidence type="ECO:0000313" key="11">
    <source>
        <dbReference type="EMBL" id="MBB3062888.1"/>
    </source>
</evidence>
<dbReference type="GO" id="GO:0005886">
    <property type="term" value="C:plasma membrane"/>
    <property type="evidence" value="ECO:0007669"/>
    <property type="project" value="UniProtKB-SubCell"/>
</dbReference>
<protein>
    <submittedName>
        <fullName evidence="11">Biopolymer transport protein ExbB</fullName>
    </submittedName>
</protein>
<comment type="similarity">
    <text evidence="6">Belongs to the exbB/tolQ family.</text>
</comment>
<name>A0A7W4WFU0_9GAMM</name>
<dbReference type="InterPro" id="IPR002898">
    <property type="entry name" value="MotA_ExbB_proton_chnl"/>
</dbReference>
<feature type="signal peptide" evidence="9">
    <location>
        <begin position="1"/>
        <end position="23"/>
    </location>
</feature>
<evidence type="ECO:0000313" key="12">
    <source>
        <dbReference type="Proteomes" id="UP000535937"/>
    </source>
</evidence>
<gene>
    <name evidence="11" type="ORF">FHS09_003738</name>
</gene>
<keyword evidence="2" id="KW-1003">Cell membrane</keyword>
<dbReference type="EMBL" id="JACHWZ010000021">
    <property type="protein sequence ID" value="MBB3062888.1"/>
    <property type="molecule type" value="Genomic_DNA"/>
</dbReference>
<evidence type="ECO:0000256" key="1">
    <source>
        <dbReference type="ARBA" id="ARBA00004651"/>
    </source>
</evidence>
<dbReference type="GO" id="GO:0017038">
    <property type="term" value="P:protein import"/>
    <property type="evidence" value="ECO:0007669"/>
    <property type="project" value="TreeGrafter"/>
</dbReference>
<evidence type="ECO:0000256" key="2">
    <source>
        <dbReference type="ARBA" id="ARBA00022475"/>
    </source>
</evidence>
<evidence type="ECO:0000256" key="9">
    <source>
        <dbReference type="SAM" id="SignalP"/>
    </source>
</evidence>
<feature type="coiled-coil region" evidence="7">
    <location>
        <begin position="58"/>
        <end position="85"/>
    </location>
</feature>
<keyword evidence="4 8" id="KW-1133">Transmembrane helix</keyword>
<dbReference type="RefSeq" id="WP_183462584.1">
    <property type="nucleotide sequence ID" value="NZ_JACHWZ010000021.1"/>
</dbReference>
<feature type="domain" description="MotA/TolQ/ExbB proton channel" evidence="10">
    <location>
        <begin position="317"/>
        <end position="431"/>
    </location>
</feature>
<dbReference type="PANTHER" id="PTHR30625:SF11">
    <property type="entry name" value="MOTA_TOLQ_EXBB PROTON CHANNEL DOMAIN-CONTAINING PROTEIN"/>
    <property type="match status" value="1"/>
</dbReference>
<keyword evidence="5 8" id="KW-0472">Membrane</keyword>
<feature type="chain" id="PRO_5030610532" evidence="9">
    <location>
        <begin position="24"/>
        <end position="469"/>
    </location>
</feature>
<feature type="transmembrane region" description="Helical" evidence="8">
    <location>
        <begin position="400"/>
        <end position="424"/>
    </location>
</feature>
<comment type="caution">
    <text evidence="11">The sequence shown here is derived from an EMBL/GenBank/DDBJ whole genome shotgun (WGS) entry which is preliminary data.</text>
</comment>
<dbReference type="InterPro" id="IPR050790">
    <property type="entry name" value="ExbB/TolQ_transport"/>
</dbReference>
<proteinExistence type="inferred from homology"/>
<dbReference type="PANTHER" id="PTHR30625">
    <property type="entry name" value="PROTEIN TOLQ"/>
    <property type="match status" value="1"/>
</dbReference>
<dbReference type="Proteomes" id="UP000535937">
    <property type="component" value="Unassembled WGS sequence"/>
</dbReference>
<evidence type="ECO:0000256" key="3">
    <source>
        <dbReference type="ARBA" id="ARBA00022692"/>
    </source>
</evidence>
<keyword evidence="6" id="KW-0813">Transport</keyword>
<evidence type="ECO:0000256" key="8">
    <source>
        <dbReference type="SAM" id="Phobius"/>
    </source>
</evidence>
<sequence length="469" mass="50231">MKRNIVCVACAAALLLIAPFAAAQGSGSLNELLEKIRAQSGEEAQRNREREAKFRAAAERQQTLLTEAQAEVARQEALRDSLRETFDKNEVLLGELQQILERRSGDLGELFGVFRQTADDTEAMIFDSLASAEKPERKEIVSGLAASTEVPSIEQMQALWQLLIEEIALSGTVSRFPHQVIDPAGNGYDAEVMRLGSFNLVADDKYLDYIADSGELVELARQPASSVRADAAALSTAAPGEKVAFTVDPSRGALLGMLVQSPSITERIEQGGTVGYAIILVGIVGLLIVCERLLRLIRIDTRMKRQLKNLDSAADDNPLGRIMSIYYENKHLDIETLERKVQEAVITDLAEIKRGLPVVKVLAAVAPLMGLLGTVIGMIGTFQAITLFGTGDPKLMAGGISQALVTTVLGLCAAIPLLLTHSVLSGKVTRIGKLIGERAAGLMAGKAEADALAAAASTARRPARVPEEA</sequence>
<accession>A0A7W4WFU0</accession>
<keyword evidence="7" id="KW-0175">Coiled coil</keyword>
<dbReference type="AlphaFoldDB" id="A0A7W4WFU0"/>
<feature type="transmembrane region" description="Helical" evidence="8">
    <location>
        <begin position="274"/>
        <end position="294"/>
    </location>
</feature>
<organism evidence="11 12">
    <name type="scientific">Microbulbifer rhizosphaerae</name>
    <dbReference type="NCBI Taxonomy" id="1562603"/>
    <lineage>
        <taxon>Bacteria</taxon>
        <taxon>Pseudomonadati</taxon>
        <taxon>Pseudomonadota</taxon>
        <taxon>Gammaproteobacteria</taxon>
        <taxon>Cellvibrionales</taxon>
        <taxon>Microbulbiferaceae</taxon>
        <taxon>Microbulbifer</taxon>
    </lineage>
</organism>
<evidence type="ECO:0000259" key="10">
    <source>
        <dbReference type="Pfam" id="PF01618"/>
    </source>
</evidence>
<evidence type="ECO:0000256" key="6">
    <source>
        <dbReference type="RuleBase" id="RU004057"/>
    </source>
</evidence>
<keyword evidence="3 8" id="KW-0812">Transmembrane</keyword>
<evidence type="ECO:0000256" key="4">
    <source>
        <dbReference type="ARBA" id="ARBA00022989"/>
    </source>
</evidence>
<feature type="transmembrane region" description="Helical" evidence="8">
    <location>
        <begin position="361"/>
        <end position="388"/>
    </location>
</feature>